<feature type="compositionally biased region" description="Basic and acidic residues" evidence="1">
    <location>
        <begin position="25"/>
        <end position="46"/>
    </location>
</feature>
<proteinExistence type="predicted"/>
<evidence type="ECO:0000256" key="1">
    <source>
        <dbReference type="SAM" id="MobiDB-lite"/>
    </source>
</evidence>
<evidence type="ECO:0000313" key="3">
    <source>
        <dbReference type="Proteomes" id="UP000035057"/>
    </source>
</evidence>
<dbReference type="EMBL" id="ANIE01000004">
    <property type="protein sequence ID" value="KEF31858.1"/>
    <property type="molecule type" value="Genomic_DNA"/>
</dbReference>
<name>A0A072N4E2_9GAMM</name>
<dbReference type="AlphaFoldDB" id="A0A072N4E2"/>
<dbReference type="Proteomes" id="UP000035057">
    <property type="component" value="Unassembled WGS sequence"/>
</dbReference>
<comment type="caution">
    <text evidence="2">The sequence shown here is derived from an EMBL/GenBank/DDBJ whole genome shotgun (WGS) entry which is preliminary data.</text>
</comment>
<sequence length="46" mass="5431">MAKLKRHRDVPPGASFRKQYPKARKLQDQQKNDKARVPDDKPVYQP</sequence>
<protein>
    <submittedName>
        <fullName evidence="2">Uncharacterized protein</fullName>
    </submittedName>
</protein>
<dbReference type="PATRIC" id="fig|1137280.3.peg.1357"/>
<evidence type="ECO:0000313" key="2">
    <source>
        <dbReference type="EMBL" id="KEF31858.1"/>
    </source>
</evidence>
<accession>A0A072N4E2</accession>
<organism evidence="2 3">
    <name type="scientific">Marinobacter nitratireducens</name>
    <dbReference type="NCBI Taxonomy" id="1137280"/>
    <lineage>
        <taxon>Bacteria</taxon>
        <taxon>Pseudomonadati</taxon>
        <taxon>Pseudomonadota</taxon>
        <taxon>Gammaproteobacteria</taxon>
        <taxon>Pseudomonadales</taxon>
        <taxon>Marinobacteraceae</taxon>
        <taxon>Marinobacter</taxon>
    </lineage>
</organism>
<gene>
    <name evidence="2" type="ORF">D777_01544</name>
</gene>
<reference evidence="2 3" key="1">
    <citation type="submission" date="2012-12" db="EMBL/GenBank/DDBJ databases">
        <title>Genome assembly of Marinobacter sp. AK21.</title>
        <authorList>
            <person name="Khatri I."/>
            <person name="Kumar R."/>
            <person name="Vaidya B."/>
            <person name="Subramanian S."/>
            <person name="Pinnaka A."/>
        </authorList>
    </citation>
    <scope>NUCLEOTIDE SEQUENCE [LARGE SCALE GENOMIC DNA]</scope>
    <source>
        <strain evidence="2 3">AK21</strain>
    </source>
</reference>
<keyword evidence="3" id="KW-1185">Reference proteome</keyword>
<feature type="region of interest" description="Disordered" evidence="1">
    <location>
        <begin position="1"/>
        <end position="46"/>
    </location>
</feature>
<dbReference type="STRING" id="1137280.D777_01544"/>